<organism evidence="2 3">
    <name type="scientific">Phytophthora fragariaefolia</name>
    <dbReference type="NCBI Taxonomy" id="1490495"/>
    <lineage>
        <taxon>Eukaryota</taxon>
        <taxon>Sar</taxon>
        <taxon>Stramenopiles</taxon>
        <taxon>Oomycota</taxon>
        <taxon>Peronosporomycetes</taxon>
        <taxon>Peronosporales</taxon>
        <taxon>Peronosporaceae</taxon>
        <taxon>Phytophthora</taxon>
    </lineage>
</organism>
<name>A0A9W6YL92_9STRA</name>
<dbReference type="AlphaFoldDB" id="A0A9W6YL92"/>
<evidence type="ECO:0000313" key="2">
    <source>
        <dbReference type="EMBL" id="GMF82496.1"/>
    </source>
</evidence>
<protein>
    <submittedName>
        <fullName evidence="2">Unnamed protein product</fullName>
    </submittedName>
</protein>
<evidence type="ECO:0000313" key="3">
    <source>
        <dbReference type="Proteomes" id="UP001165121"/>
    </source>
</evidence>
<reference evidence="2" key="1">
    <citation type="submission" date="2023-04" db="EMBL/GenBank/DDBJ databases">
        <title>Phytophthora fragariaefolia NBRC 109709.</title>
        <authorList>
            <person name="Ichikawa N."/>
            <person name="Sato H."/>
            <person name="Tonouchi N."/>
        </authorList>
    </citation>
    <scope>NUCLEOTIDE SEQUENCE</scope>
    <source>
        <strain evidence="2">NBRC 109709</strain>
    </source>
</reference>
<sequence>MIAVQQSEGHTGILPVYRSWSRRLLDNTDESDAGGVCSLYAGARRVVQVVLGRSGGDCYVPSQSVSHTRDQPRQVAAPSVDGKEAAARQSQGVRLSRIRACAEGEAIQVRLEVSTLPFCRVFGARESVSV</sequence>
<accession>A0A9W6YL92</accession>
<feature type="region of interest" description="Disordered" evidence="1">
    <location>
        <begin position="62"/>
        <end position="91"/>
    </location>
</feature>
<gene>
    <name evidence="2" type="ORF">Pfra01_002888300</name>
</gene>
<evidence type="ECO:0000256" key="1">
    <source>
        <dbReference type="SAM" id="MobiDB-lite"/>
    </source>
</evidence>
<keyword evidence="3" id="KW-1185">Reference proteome</keyword>
<proteinExistence type="predicted"/>
<dbReference type="Proteomes" id="UP001165121">
    <property type="component" value="Unassembled WGS sequence"/>
</dbReference>
<dbReference type="EMBL" id="BSXT01011483">
    <property type="protein sequence ID" value="GMF82496.1"/>
    <property type="molecule type" value="Genomic_DNA"/>
</dbReference>
<comment type="caution">
    <text evidence="2">The sequence shown here is derived from an EMBL/GenBank/DDBJ whole genome shotgun (WGS) entry which is preliminary data.</text>
</comment>